<keyword evidence="1" id="KW-1133">Transmembrane helix</keyword>
<keyword evidence="3" id="KW-1185">Reference proteome</keyword>
<keyword evidence="1" id="KW-0812">Transmembrane</keyword>
<accession>A0A968GGP6</accession>
<dbReference type="RefSeq" id="WP_167703252.1">
    <property type="nucleotide sequence ID" value="NZ_JAATLK010000001.1"/>
</dbReference>
<comment type="caution">
    <text evidence="2">The sequence shown here is derived from an EMBL/GenBank/DDBJ whole genome shotgun (WGS) entry which is preliminary data.</text>
</comment>
<dbReference type="EMBL" id="JAATLK010000001">
    <property type="protein sequence ID" value="NIZ46806.1"/>
    <property type="molecule type" value="Genomic_DNA"/>
</dbReference>
<organism evidence="2 3">
    <name type="scientific">Entomospira nematocerorum</name>
    <dbReference type="NCBI Taxonomy" id="2719987"/>
    <lineage>
        <taxon>Bacteria</taxon>
        <taxon>Pseudomonadati</taxon>
        <taxon>Spirochaetota</taxon>
        <taxon>Spirochaetia</taxon>
        <taxon>Spirochaetales</taxon>
        <taxon>Spirochaetaceae</taxon>
        <taxon>Entomospira</taxon>
    </lineage>
</organism>
<feature type="transmembrane region" description="Helical" evidence="1">
    <location>
        <begin position="139"/>
        <end position="157"/>
    </location>
</feature>
<dbReference type="Proteomes" id="UP000752013">
    <property type="component" value="Unassembled WGS sequence"/>
</dbReference>
<keyword evidence="1" id="KW-0472">Membrane</keyword>
<sequence length="289" mass="33743">MVPRYHVITLIILLTMHLHISAREEIAQDITFNPPHFYVGDEVHMTFWIPRKHNEYIESGLYPQYPNLLIHEIEFLPHEQKTYISLRFTSFSVGKQLLSLQLGDVVIADLPILTQSLVREGNEQARTIYGPLLLEKTQLFFILLTAVFLLITPMVLLTRWSLKRLYQYYITSKQQPYRLFIRTIMQLIRTESQLSDAQYYSQLTLAIRSYLTAQFTLASLHSTTPQEMESVLRPYFEKEIILEFTALLQRSDAIRFGGRFTEQGERQSDTNFILSLAKTAEKQQTESAT</sequence>
<evidence type="ECO:0000313" key="3">
    <source>
        <dbReference type="Proteomes" id="UP000752013"/>
    </source>
</evidence>
<gene>
    <name evidence="2" type="ORF">HCT46_02580</name>
</gene>
<name>A0A968GGP6_9SPIO</name>
<reference evidence="2" key="1">
    <citation type="submission" date="2020-03" db="EMBL/GenBank/DDBJ databases">
        <title>Spirochaetal bacteria isolated from arthropods constitute a novel genus Entomospira genus novum within the order Spirochaetales.</title>
        <authorList>
            <person name="Grana-Miraglia L."/>
            <person name="Sikutova S."/>
            <person name="Fingerle V."/>
            <person name="Sing A."/>
            <person name="Castillo-Ramirez S."/>
            <person name="Margos G."/>
            <person name="Rudolf I."/>
        </authorList>
    </citation>
    <scope>NUCLEOTIDE SEQUENCE</scope>
    <source>
        <strain evidence="2">BR208</strain>
    </source>
</reference>
<dbReference type="AlphaFoldDB" id="A0A968GGP6"/>
<protein>
    <submittedName>
        <fullName evidence="2">Uncharacterized protein</fullName>
    </submittedName>
</protein>
<evidence type="ECO:0000256" key="1">
    <source>
        <dbReference type="SAM" id="Phobius"/>
    </source>
</evidence>
<proteinExistence type="predicted"/>
<evidence type="ECO:0000313" key="2">
    <source>
        <dbReference type="EMBL" id="NIZ46806.1"/>
    </source>
</evidence>